<dbReference type="PROSITE" id="PS01162">
    <property type="entry name" value="QOR_ZETA_CRYSTAL"/>
    <property type="match status" value="1"/>
</dbReference>
<evidence type="ECO:0000259" key="2">
    <source>
        <dbReference type="SMART" id="SM00829"/>
    </source>
</evidence>
<protein>
    <submittedName>
        <fullName evidence="3">Alcohol dehydrogenase</fullName>
    </submittedName>
</protein>
<dbReference type="GO" id="GO:0008270">
    <property type="term" value="F:zinc ion binding"/>
    <property type="evidence" value="ECO:0007669"/>
    <property type="project" value="InterPro"/>
</dbReference>
<sequence length="332" mass="34972">MTDSLEMLALIVDSANAPLRLASIPKPVPEAGQVLVRIIASGVNPLDGKIRAGEAAHARQPLPAVLGMDLAGIVEALGAGVSDWQVGDEVYGMATGIGGQQGSLAQFAAVDTRLLARKPINLSMTEAAALPLVLITAWEGLLDRARVQTDHKVLIQGGAGGVGHVAVQLARAFGAEVFATGSARHQAIIESLGATFIDYRQQSVEQYVEQHTAGEGFDIVYDTVGGETLDASFKAVRTYQGHVLSCLGWGQHSLAPLSFRAASYSGVFTLLPLLTGRGRERHGQILGEAAKLIEAGLLKPLLDPRRFTLQTAEAAYDLQASGEAQGRLVIEI</sequence>
<dbReference type="HOGENOM" id="CLU_026673_3_3_6"/>
<evidence type="ECO:0000313" key="4">
    <source>
        <dbReference type="Proteomes" id="UP000022611"/>
    </source>
</evidence>
<dbReference type="InterPro" id="IPR036291">
    <property type="entry name" value="NAD(P)-bd_dom_sf"/>
</dbReference>
<dbReference type="InterPro" id="IPR020843">
    <property type="entry name" value="ER"/>
</dbReference>
<proteinExistence type="predicted"/>
<dbReference type="InterPro" id="IPR011032">
    <property type="entry name" value="GroES-like_sf"/>
</dbReference>
<dbReference type="SUPFAM" id="SSF50129">
    <property type="entry name" value="GroES-like"/>
    <property type="match status" value="1"/>
</dbReference>
<name>A0A010SNH6_PSEFL</name>
<dbReference type="RefSeq" id="WP_019692858.1">
    <property type="nucleotide sequence ID" value="NZ_AFOY02000016.1"/>
</dbReference>
<dbReference type="Pfam" id="PF08240">
    <property type="entry name" value="ADH_N"/>
    <property type="match status" value="1"/>
</dbReference>
<dbReference type="PATRIC" id="fig|1042209.11.peg.4617"/>
<dbReference type="PANTHER" id="PTHR11695:SF294">
    <property type="entry name" value="RETICULON-4-INTERACTING PROTEIN 1, MITOCHONDRIAL"/>
    <property type="match status" value="1"/>
</dbReference>
<dbReference type="OrthoDB" id="9785812at2"/>
<dbReference type="Proteomes" id="UP000022611">
    <property type="component" value="Unassembled WGS sequence"/>
</dbReference>
<gene>
    <name evidence="3" type="ORF">HK44_011060</name>
</gene>
<dbReference type="SUPFAM" id="SSF51735">
    <property type="entry name" value="NAD(P)-binding Rossmann-fold domains"/>
    <property type="match status" value="1"/>
</dbReference>
<evidence type="ECO:0000256" key="1">
    <source>
        <dbReference type="ARBA" id="ARBA00023002"/>
    </source>
</evidence>
<keyword evidence="1" id="KW-0560">Oxidoreductase</keyword>
<dbReference type="eggNOG" id="COG0604">
    <property type="taxonomic scope" value="Bacteria"/>
</dbReference>
<dbReference type="PANTHER" id="PTHR11695">
    <property type="entry name" value="ALCOHOL DEHYDROGENASE RELATED"/>
    <property type="match status" value="1"/>
</dbReference>
<comment type="caution">
    <text evidence="3">The sequence shown here is derived from an EMBL/GenBank/DDBJ whole genome shotgun (WGS) entry which is preliminary data.</text>
</comment>
<dbReference type="GO" id="GO:0016491">
    <property type="term" value="F:oxidoreductase activity"/>
    <property type="evidence" value="ECO:0007669"/>
    <property type="project" value="UniProtKB-KW"/>
</dbReference>
<dbReference type="Gene3D" id="3.90.180.10">
    <property type="entry name" value="Medium-chain alcohol dehydrogenases, catalytic domain"/>
    <property type="match status" value="1"/>
</dbReference>
<dbReference type="EMBL" id="AFOY02000016">
    <property type="protein sequence ID" value="EXF92683.1"/>
    <property type="molecule type" value="Genomic_DNA"/>
</dbReference>
<dbReference type="Pfam" id="PF13602">
    <property type="entry name" value="ADH_zinc_N_2"/>
    <property type="match status" value="1"/>
</dbReference>
<organism evidence="3 4">
    <name type="scientific">Pseudomonas fluorescens HK44</name>
    <dbReference type="NCBI Taxonomy" id="1042209"/>
    <lineage>
        <taxon>Bacteria</taxon>
        <taxon>Pseudomonadati</taxon>
        <taxon>Pseudomonadota</taxon>
        <taxon>Gammaproteobacteria</taxon>
        <taxon>Pseudomonadales</taxon>
        <taxon>Pseudomonadaceae</taxon>
        <taxon>Pseudomonas</taxon>
    </lineage>
</organism>
<dbReference type="InterPro" id="IPR013154">
    <property type="entry name" value="ADH-like_N"/>
</dbReference>
<accession>A0A010SNH6</accession>
<dbReference type="SMART" id="SM00829">
    <property type="entry name" value="PKS_ER"/>
    <property type="match status" value="1"/>
</dbReference>
<dbReference type="AlphaFoldDB" id="A0A010SNH6"/>
<evidence type="ECO:0000313" key="3">
    <source>
        <dbReference type="EMBL" id="EXF92683.1"/>
    </source>
</evidence>
<dbReference type="Gene3D" id="3.40.50.720">
    <property type="entry name" value="NAD(P)-binding Rossmann-like Domain"/>
    <property type="match status" value="1"/>
</dbReference>
<reference evidence="3 4" key="1">
    <citation type="journal article" date="2011" name="J. Bacteriol.">
        <title>Draft genome sequence of the polycyclic aromatic hydrocarbon-degrading, genetically engineered bioluminescent bioreporter Pseudomonas fluorescens HK44.</title>
        <authorList>
            <person name="Chauhan A."/>
            <person name="Layton A.C."/>
            <person name="Williams D.E."/>
            <person name="Smartt A.E."/>
            <person name="Ripp S."/>
            <person name="Karpinets T.V."/>
            <person name="Brown S.D."/>
            <person name="Sayler G.S."/>
        </authorList>
    </citation>
    <scope>NUCLEOTIDE SEQUENCE [LARGE SCALE GENOMIC DNA]</scope>
    <source>
        <strain evidence="3 4">HK44</strain>
    </source>
</reference>
<feature type="domain" description="Enoyl reductase (ER)" evidence="2">
    <location>
        <begin position="14"/>
        <end position="330"/>
    </location>
</feature>
<dbReference type="CDD" id="cd08272">
    <property type="entry name" value="MDR6"/>
    <property type="match status" value="1"/>
</dbReference>
<dbReference type="InterPro" id="IPR002364">
    <property type="entry name" value="Quin_OxRdtase/zeta-crystal_CS"/>
</dbReference>
<dbReference type="InterPro" id="IPR050700">
    <property type="entry name" value="YIM1/Zinc_Alcohol_DH_Fams"/>
</dbReference>